<dbReference type="Proteomes" id="UP000092024">
    <property type="component" value="Unassembled WGS sequence"/>
</dbReference>
<keyword evidence="1" id="KW-0812">Transmembrane</keyword>
<reference evidence="3 4" key="1">
    <citation type="submission" date="2016-05" db="EMBL/GenBank/DDBJ databases">
        <title>Paenibacillus oryzae. sp. nov., isolated from the rice root.</title>
        <authorList>
            <person name="Zhang J."/>
            <person name="Zhang X."/>
        </authorList>
    </citation>
    <scope>NUCLEOTIDE SEQUENCE [LARGE SCALE GENOMIC DNA]</scope>
    <source>
        <strain evidence="3 4">1DrF-4</strain>
    </source>
</reference>
<dbReference type="Pfam" id="PF02698">
    <property type="entry name" value="DUF218"/>
    <property type="match status" value="1"/>
</dbReference>
<dbReference type="AlphaFoldDB" id="A0A1A5YGL0"/>
<evidence type="ECO:0000313" key="3">
    <source>
        <dbReference type="EMBL" id="OBR64722.1"/>
    </source>
</evidence>
<dbReference type="OrthoDB" id="9782395at2"/>
<gene>
    <name evidence="3" type="ORF">A7K91_03815</name>
</gene>
<dbReference type="InterPro" id="IPR003848">
    <property type="entry name" value="DUF218"/>
</dbReference>
<keyword evidence="1" id="KW-1133">Transmembrane helix</keyword>
<sequence>MKKATKKRSKPRRRKTAFRPWRLLLRFILAAFTVTAIWCLYVLWLVSSYDIPEKYPGADAGIVLGAALWNDRPSPALRERLELARRLYEEGTVKRLILSGGYGGRHSSLSEAEGMRNYLVAAGVPREALLLEDKAADTYQNLVFSHSVGESEGVATYLIITHDYHATRAKEMAQFAGLDTMAVAAVHSDVLNPYYNNTREMLAYSKWKLDWALMKLGIVSPPTLP</sequence>
<evidence type="ECO:0000259" key="2">
    <source>
        <dbReference type="Pfam" id="PF02698"/>
    </source>
</evidence>
<organism evidence="3 4">
    <name type="scientific">Paenibacillus oryzae</name>
    <dbReference type="NCBI Taxonomy" id="1844972"/>
    <lineage>
        <taxon>Bacteria</taxon>
        <taxon>Bacillati</taxon>
        <taxon>Bacillota</taxon>
        <taxon>Bacilli</taxon>
        <taxon>Bacillales</taxon>
        <taxon>Paenibacillaceae</taxon>
        <taxon>Paenibacillus</taxon>
    </lineage>
</organism>
<feature type="domain" description="DUF218" evidence="2">
    <location>
        <begin position="59"/>
        <end position="193"/>
    </location>
</feature>
<proteinExistence type="predicted"/>
<keyword evidence="1" id="KW-0472">Membrane</keyword>
<evidence type="ECO:0000256" key="1">
    <source>
        <dbReference type="SAM" id="Phobius"/>
    </source>
</evidence>
<dbReference type="PANTHER" id="PTHR30336:SF20">
    <property type="entry name" value="DUF218 DOMAIN-CONTAINING PROTEIN"/>
    <property type="match status" value="1"/>
</dbReference>
<dbReference type="Gene3D" id="3.40.50.620">
    <property type="entry name" value="HUPs"/>
    <property type="match status" value="1"/>
</dbReference>
<dbReference type="PANTHER" id="PTHR30336">
    <property type="entry name" value="INNER MEMBRANE PROTEIN, PROBABLE PERMEASE"/>
    <property type="match status" value="1"/>
</dbReference>
<dbReference type="InterPro" id="IPR051599">
    <property type="entry name" value="Cell_Envelope_Assoc"/>
</dbReference>
<feature type="transmembrane region" description="Helical" evidence="1">
    <location>
        <begin position="21"/>
        <end position="46"/>
    </location>
</feature>
<dbReference type="STRING" id="1844972.A7K91_03815"/>
<dbReference type="InterPro" id="IPR014729">
    <property type="entry name" value="Rossmann-like_a/b/a_fold"/>
</dbReference>
<dbReference type="EMBL" id="LYPA01000064">
    <property type="protein sequence ID" value="OBR64722.1"/>
    <property type="molecule type" value="Genomic_DNA"/>
</dbReference>
<dbReference type="GO" id="GO:0005886">
    <property type="term" value="C:plasma membrane"/>
    <property type="evidence" value="ECO:0007669"/>
    <property type="project" value="TreeGrafter"/>
</dbReference>
<evidence type="ECO:0000313" key="4">
    <source>
        <dbReference type="Proteomes" id="UP000092024"/>
    </source>
</evidence>
<keyword evidence="4" id="KW-1185">Reference proteome</keyword>
<name>A0A1A5YGL0_9BACL</name>
<protein>
    <recommendedName>
        <fullName evidence="2">DUF218 domain-containing protein</fullName>
    </recommendedName>
</protein>
<accession>A0A1A5YGL0</accession>
<comment type="caution">
    <text evidence="3">The sequence shown here is derived from an EMBL/GenBank/DDBJ whole genome shotgun (WGS) entry which is preliminary data.</text>
</comment>
<dbReference type="CDD" id="cd06259">
    <property type="entry name" value="YdcF-like"/>
    <property type="match status" value="1"/>
</dbReference>